<dbReference type="WBParaSite" id="nRc.2.0.1.t20720-RA">
    <property type="protein sequence ID" value="nRc.2.0.1.t20720-RA"/>
    <property type="gene ID" value="nRc.2.0.1.g20720"/>
</dbReference>
<dbReference type="Proteomes" id="UP000887565">
    <property type="component" value="Unplaced"/>
</dbReference>
<dbReference type="AlphaFoldDB" id="A0A915J2T8"/>
<sequence length="86" mass="9618">MYAPYVLCKTGERPGDNGYTQSLICKKAGIISTLTLLFDDEQSENFSFEHSLDLDSIKHGAFPRNIHKGGPSFMLLAFMAFTLKEI</sequence>
<name>A0A915J2T8_ROMCU</name>
<evidence type="ECO:0000313" key="1">
    <source>
        <dbReference type="Proteomes" id="UP000887565"/>
    </source>
</evidence>
<protein>
    <submittedName>
        <fullName evidence="2">Uncharacterized protein</fullName>
    </submittedName>
</protein>
<reference evidence="2" key="1">
    <citation type="submission" date="2022-11" db="UniProtKB">
        <authorList>
            <consortium name="WormBaseParasite"/>
        </authorList>
    </citation>
    <scope>IDENTIFICATION</scope>
</reference>
<organism evidence="1 2">
    <name type="scientific">Romanomermis culicivorax</name>
    <name type="common">Nematode worm</name>
    <dbReference type="NCBI Taxonomy" id="13658"/>
    <lineage>
        <taxon>Eukaryota</taxon>
        <taxon>Metazoa</taxon>
        <taxon>Ecdysozoa</taxon>
        <taxon>Nematoda</taxon>
        <taxon>Enoplea</taxon>
        <taxon>Dorylaimia</taxon>
        <taxon>Mermithida</taxon>
        <taxon>Mermithoidea</taxon>
        <taxon>Mermithidae</taxon>
        <taxon>Romanomermis</taxon>
    </lineage>
</organism>
<proteinExistence type="predicted"/>
<evidence type="ECO:0000313" key="2">
    <source>
        <dbReference type="WBParaSite" id="nRc.2.0.1.t20720-RA"/>
    </source>
</evidence>
<accession>A0A915J2T8</accession>
<keyword evidence="1" id="KW-1185">Reference proteome</keyword>